<evidence type="ECO:0000313" key="6">
    <source>
        <dbReference type="Proteomes" id="UP000320338"/>
    </source>
</evidence>
<comment type="similarity">
    <text evidence="4">Belongs to the L/F-transferase family.</text>
</comment>
<dbReference type="PANTHER" id="PTHR30098:SF2">
    <property type="entry name" value="LEUCYL_PHENYLALANYL-TRNA--PROTEIN TRANSFERASE"/>
    <property type="match status" value="1"/>
</dbReference>
<evidence type="ECO:0000256" key="4">
    <source>
        <dbReference type="HAMAP-Rule" id="MF_00688"/>
    </source>
</evidence>
<dbReference type="InterPro" id="IPR004616">
    <property type="entry name" value="Leu/Phe-tRNA_Trfase"/>
</dbReference>
<dbReference type="EC" id="2.3.2.6" evidence="4"/>
<organism evidence="5 6">
    <name type="scientific">Pseudonocardia hydrocarbonoxydans</name>
    <dbReference type="NCBI Taxonomy" id="76726"/>
    <lineage>
        <taxon>Bacteria</taxon>
        <taxon>Bacillati</taxon>
        <taxon>Actinomycetota</taxon>
        <taxon>Actinomycetes</taxon>
        <taxon>Pseudonocardiales</taxon>
        <taxon>Pseudonocardiaceae</taxon>
        <taxon>Pseudonocardia</taxon>
    </lineage>
</organism>
<dbReference type="GO" id="GO:0030163">
    <property type="term" value="P:protein catabolic process"/>
    <property type="evidence" value="ECO:0007669"/>
    <property type="project" value="UniProtKB-UniRule"/>
</dbReference>
<dbReference type="InterPro" id="IPR016181">
    <property type="entry name" value="Acyl_CoA_acyltransferase"/>
</dbReference>
<evidence type="ECO:0000256" key="3">
    <source>
        <dbReference type="ARBA" id="ARBA00023315"/>
    </source>
</evidence>
<gene>
    <name evidence="4" type="primary">aat</name>
    <name evidence="5" type="ORF">PHY01_14160</name>
</gene>
<dbReference type="Proteomes" id="UP000320338">
    <property type="component" value="Unassembled WGS sequence"/>
</dbReference>
<keyword evidence="3 4" id="KW-0012">Acyltransferase</keyword>
<comment type="subcellular location">
    <subcellularLocation>
        <location evidence="4">Cytoplasm</location>
    </subcellularLocation>
</comment>
<comment type="catalytic activity">
    <reaction evidence="4">
        <text>N-terminal L-arginyl-[protein] + L-leucyl-tRNA(Leu) = N-terminal L-leucyl-L-arginyl-[protein] + tRNA(Leu) + H(+)</text>
        <dbReference type="Rhea" id="RHEA:50416"/>
        <dbReference type="Rhea" id="RHEA-COMP:9613"/>
        <dbReference type="Rhea" id="RHEA-COMP:9622"/>
        <dbReference type="Rhea" id="RHEA-COMP:12672"/>
        <dbReference type="Rhea" id="RHEA-COMP:12673"/>
        <dbReference type="ChEBI" id="CHEBI:15378"/>
        <dbReference type="ChEBI" id="CHEBI:64719"/>
        <dbReference type="ChEBI" id="CHEBI:78442"/>
        <dbReference type="ChEBI" id="CHEBI:78494"/>
        <dbReference type="ChEBI" id="CHEBI:133044"/>
        <dbReference type="EC" id="2.3.2.6"/>
    </reaction>
</comment>
<dbReference type="HAMAP" id="MF_00688">
    <property type="entry name" value="Leu_Phe_trans"/>
    <property type="match status" value="1"/>
</dbReference>
<dbReference type="Pfam" id="PF03588">
    <property type="entry name" value="Leu_Phe_trans"/>
    <property type="match status" value="1"/>
</dbReference>
<sequence>MSRPAALRRRDGALWDVARGAKRSAVQTMGRAEVLADPVMRPAITAVRRYRGGPTADGLIEHLQAGRHLTARRWGRLVWWEPRRRAVIPIDERRYVPKTPARLLRQGRFDITVDRAFSDVVHHCATVQGRATRGHPWLVPEVQDVYRELHERGYAHSVEVWRDGQLVGGELGVSIGGFYSGDSVFFLESNAGKVALAWLTGHLQERGFLLLDTLMVTSLSKQFGAHHIPRAEYRRRLRVALDADATFT</sequence>
<dbReference type="NCBIfam" id="TIGR00667">
    <property type="entry name" value="aat"/>
    <property type="match status" value="1"/>
</dbReference>
<keyword evidence="6" id="KW-1185">Reference proteome</keyword>
<comment type="caution">
    <text evidence="5">The sequence shown here is derived from an EMBL/GenBank/DDBJ whole genome shotgun (WGS) entry which is preliminary data.</text>
</comment>
<dbReference type="InterPro" id="IPR042203">
    <property type="entry name" value="Leu/Phe-tRNA_Trfase_C"/>
</dbReference>
<dbReference type="Gene3D" id="3.40.630.70">
    <property type="entry name" value="Leucyl/phenylalanyl-tRNA-protein transferase, C-terminal domain"/>
    <property type="match status" value="1"/>
</dbReference>
<proteinExistence type="inferred from homology"/>
<dbReference type="PANTHER" id="PTHR30098">
    <property type="entry name" value="LEUCYL/PHENYLALANYL-TRNA--PROTEIN TRANSFERASE"/>
    <property type="match status" value="1"/>
</dbReference>
<evidence type="ECO:0000256" key="2">
    <source>
        <dbReference type="ARBA" id="ARBA00022679"/>
    </source>
</evidence>
<comment type="catalytic activity">
    <reaction evidence="4">
        <text>N-terminal L-lysyl-[protein] + L-leucyl-tRNA(Leu) = N-terminal L-leucyl-L-lysyl-[protein] + tRNA(Leu) + H(+)</text>
        <dbReference type="Rhea" id="RHEA:12340"/>
        <dbReference type="Rhea" id="RHEA-COMP:9613"/>
        <dbReference type="Rhea" id="RHEA-COMP:9622"/>
        <dbReference type="Rhea" id="RHEA-COMP:12670"/>
        <dbReference type="Rhea" id="RHEA-COMP:12671"/>
        <dbReference type="ChEBI" id="CHEBI:15378"/>
        <dbReference type="ChEBI" id="CHEBI:65249"/>
        <dbReference type="ChEBI" id="CHEBI:78442"/>
        <dbReference type="ChEBI" id="CHEBI:78494"/>
        <dbReference type="ChEBI" id="CHEBI:133043"/>
        <dbReference type="EC" id="2.3.2.6"/>
    </reaction>
</comment>
<dbReference type="SUPFAM" id="SSF55729">
    <property type="entry name" value="Acyl-CoA N-acyltransferases (Nat)"/>
    <property type="match status" value="1"/>
</dbReference>
<reference evidence="5 6" key="1">
    <citation type="submission" date="2019-06" db="EMBL/GenBank/DDBJ databases">
        <title>Whole genome shotgun sequence of Pseudonocardia hydrocarbonoxydans NBRC 14498.</title>
        <authorList>
            <person name="Hosoyama A."/>
            <person name="Uohara A."/>
            <person name="Ohji S."/>
            <person name="Ichikawa N."/>
        </authorList>
    </citation>
    <scope>NUCLEOTIDE SEQUENCE [LARGE SCALE GENOMIC DNA]</scope>
    <source>
        <strain evidence="5 6">NBRC 14498</strain>
    </source>
</reference>
<name>A0A4Y3WJV5_9PSEU</name>
<comment type="function">
    <text evidence="4">Functions in the N-end rule pathway of protein degradation where it conjugates Leu, Phe and, less efficiently, Met from aminoacyl-tRNAs to the N-termini of proteins containing an N-terminal arginine or lysine.</text>
</comment>
<dbReference type="GO" id="GO:0005737">
    <property type="term" value="C:cytoplasm"/>
    <property type="evidence" value="ECO:0007669"/>
    <property type="project" value="UniProtKB-SubCell"/>
</dbReference>
<comment type="catalytic activity">
    <reaction evidence="4">
        <text>L-phenylalanyl-tRNA(Phe) + an N-terminal L-alpha-aminoacyl-[protein] = an N-terminal L-phenylalanyl-L-alpha-aminoacyl-[protein] + tRNA(Phe)</text>
        <dbReference type="Rhea" id="RHEA:43632"/>
        <dbReference type="Rhea" id="RHEA-COMP:9668"/>
        <dbReference type="Rhea" id="RHEA-COMP:9699"/>
        <dbReference type="Rhea" id="RHEA-COMP:10636"/>
        <dbReference type="Rhea" id="RHEA-COMP:10637"/>
        <dbReference type="ChEBI" id="CHEBI:78442"/>
        <dbReference type="ChEBI" id="CHEBI:78531"/>
        <dbReference type="ChEBI" id="CHEBI:78597"/>
        <dbReference type="ChEBI" id="CHEBI:83561"/>
        <dbReference type="EC" id="2.3.2.6"/>
    </reaction>
</comment>
<evidence type="ECO:0000313" key="5">
    <source>
        <dbReference type="EMBL" id="GEC19133.1"/>
    </source>
</evidence>
<dbReference type="EMBL" id="BJNG01000014">
    <property type="protein sequence ID" value="GEC19133.1"/>
    <property type="molecule type" value="Genomic_DNA"/>
</dbReference>
<keyword evidence="2 4" id="KW-0808">Transferase</keyword>
<accession>A0A4Y3WJV5</accession>
<evidence type="ECO:0000256" key="1">
    <source>
        <dbReference type="ARBA" id="ARBA00022490"/>
    </source>
</evidence>
<dbReference type="AlphaFoldDB" id="A0A4Y3WJV5"/>
<keyword evidence="1 4" id="KW-0963">Cytoplasm</keyword>
<dbReference type="GO" id="GO:0008914">
    <property type="term" value="F:leucyl-tRNA--protein transferase activity"/>
    <property type="evidence" value="ECO:0007669"/>
    <property type="project" value="UniProtKB-UniRule"/>
</dbReference>
<protein>
    <recommendedName>
        <fullName evidence="4">Leucyl/phenylalanyl-tRNA--protein transferase</fullName>
        <ecNumber evidence="4">2.3.2.6</ecNumber>
    </recommendedName>
    <alternativeName>
        <fullName evidence="4">L/F-transferase</fullName>
    </alternativeName>
    <alternativeName>
        <fullName evidence="4">Leucyltransferase</fullName>
    </alternativeName>
    <alternativeName>
        <fullName evidence="4">Phenyalanyltransferase</fullName>
    </alternativeName>
</protein>